<protein>
    <recommendedName>
        <fullName evidence="4">Histone deacetylase complex subunit SAP30 Sin3 binding domain-containing protein</fullName>
    </recommendedName>
</protein>
<feature type="compositionally biased region" description="Basic and acidic residues" evidence="1">
    <location>
        <begin position="76"/>
        <end position="86"/>
    </location>
</feature>
<evidence type="ECO:0008006" key="4">
    <source>
        <dbReference type="Google" id="ProtNLM"/>
    </source>
</evidence>
<evidence type="ECO:0000313" key="3">
    <source>
        <dbReference type="Proteomes" id="UP000094526"/>
    </source>
</evidence>
<dbReference type="AlphaFoldDB" id="A0A1C1CR05"/>
<organism evidence="2 3">
    <name type="scientific">Cladophialophora carrionii</name>
    <dbReference type="NCBI Taxonomy" id="86049"/>
    <lineage>
        <taxon>Eukaryota</taxon>
        <taxon>Fungi</taxon>
        <taxon>Dikarya</taxon>
        <taxon>Ascomycota</taxon>
        <taxon>Pezizomycotina</taxon>
        <taxon>Eurotiomycetes</taxon>
        <taxon>Chaetothyriomycetidae</taxon>
        <taxon>Chaetothyriales</taxon>
        <taxon>Herpotrichiellaceae</taxon>
        <taxon>Cladophialophora</taxon>
    </lineage>
</organism>
<dbReference type="InterPro" id="IPR038291">
    <property type="entry name" value="SAP30_C_sf"/>
</dbReference>
<dbReference type="EMBL" id="LGRB01000009">
    <property type="protein sequence ID" value="OCT50925.1"/>
    <property type="molecule type" value="Genomic_DNA"/>
</dbReference>
<feature type="compositionally biased region" description="Polar residues" evidence="1">
    <location>
        <begin position="226"/>
        <end position="237"/>
    </location>
</feature>
<proteinExistence type="predicted"/>
<feature type="compositionally biased region" description="Basic and acidic residues" evidence="1">
    <location>
        <begin position="184"/>
        <end position="195"/>
    </location>
</feature>
<feature type="region of interest" description="Disordered" evidence="1">
    <location>
        <begin position="1"/>
        <end position="86"/>
    </location>
</feature>
<feature type="region of interest" description="Disordered" evidence="1">
    <location>
        <begin position="281"/>
        <end position="321"/>
    </location>
</feature>
<dbReference type="STRING" id="86049.A0A1C1CR05"/>
<accession>A0A1C1CR05</accession>
<evidence type="ECO:0000313" key="2">
    <source>
        <dbReference type="EMBL" id="OCT50925.1"/>
    </source>
</evidence>
<feature type="compositionally biased region" description="Basic residues" evidence="1">
    <location>
        <begin position="156"/>
        <end position="165"/>
    </location>
</feature>
<feature type="compositionally biased region" description="Gly residues" evidence="1">
    <location>
        <begin position="289"/>
        <end position="300"/>
    </location>
</feature>
<feature type="region of interest" description="Disordered" evidence="1">
    <location>
        <begin position="156"/>
        <end position="237"/>
    </location>
</feature>
<feature type="compositionally biased region" description="Polar residues" evidence="1">
    <location>
        <begin position="196"/>
        <end position="209"/>
    </location>
</feature>
<dbReference type="VEuPathDB" id="FungiDB:G647_09568"/>
<dbReference type="Proteomes" id="UP000094526">
    <property type="component" value="Unassembled WGS sequence"/>
</dbReference>
<feature type="compositionally biased region" description="Low complexity" evidence="1">
    <location>
        <begin position="30"/>
        <end position="46"/>
    </location>
</feature>
<sequence length="321" mass="34415">MPPARARNVDDSRSETSSTITNQKEKSALGPTSGSGVSKGKKSAPGGHNGASAGSKAAVTGNGSTAAPAAAPPAVEADKDPSLPRARVEANFEQFAHRKKTEWDTMPVAVLRTYRIAHRLPVPAAFNQPHAELAYKSSDVGQRAPSVVYYRRKLHEQHLQRRRARQTQQQQQQTNGTGKTHGSKSKEKGKLKDTSMTDASSNTSLTIAQSIEPPDPNHPASERDASSVSSGPSTYLGPNQPVSNLAAVVRKHFNAQQLIGGEADTIARFIYVVQQNGSSRQVRTEGSEGDGSGYWMGGNGREQRRVDGPGGEVGFRLRFRP</sequence>
<gene>
    <name evidence="2" type="ORF">CLCR_08830</name>
</gene>
<name>A0A1C1CR05_9EURO</name>
<reference evidence="3" key="1">
    <citation type="submission" date="2015-07" db="EMBL/GenBank/DDBJ databases">
        <authorList>
            <person name="Teixeira M.M."/>
            <person name="Souza R.C."/>
            <person name="Almeida L.G."/>
            <person name="Vicente V.A."/>
            <person name="de Hoog S."/>
            <person name="Bocca A.L."/>
            <person name="de Almeida S.R."/>
            <person name="Vasconcelos A.T."/>
            <person name="Felipe M.S."/>
        </authorList>
    </citation>
    <scope>NUCLEOTIDE SEQUENCE [LARGE SCALE GENOMIC DNA]</scope>
    <source>
        <strain evidence="3">KSF</strain>
    </source>
</reference>
<comment type="caution">
    <text evidence="2">The sequence shown here is derived from an EMBL/GenBank/DDBJ whole genome shotgun (WGS) entry which is preliminary data.</text>
</comment>
<keyword evidence="3" id="KW-1185">Reference proteome</keyword>
<dbReference type="OrthoDB" id="510958at2759"/>
<dbReference type="Gene3D" id="6.10.160.20">
    <property type="match status" value="1"/>
</dbReference>
<evidence type="ECO:0000256" key="1">
    <source>
        <dbReference type="SAM" id="MobiDB-lite"/>
    </source>
</evidence>
<dbReference type="VEuPathDB" id="FungiDB:CLCR_08830"/>